<dbReference type="PROSITE" id="PS50088">
    <property type="entry name" value="ANK_REPEAT"/>
    <property type="match status" value="1"/>
</dbReference>
<dbReference type="GO" id="GO:0044218">
    <property type="term" value="C:other organism cell membrane"/>
    <property type="evidence" value="ECO:0007669"/>
    <property type="project" value="UniProtKB-KW"/>
</dbReference>
<dbReference type="PANTHER" id="PTHR24172">
    <property type="entry name" value="ANK_REP_REGION DOMAIN-CONTAINING PROTEIN"/>
    <property type="match status" value="1"/>
</dbReference>
<keyword evidence="4" id="KW-0638">Presynaptic neurotoxin</keyword>
<comment type="subcellular location">
    <subcellularLocation>
        <location evidence="1">Target cell membrane</location>
    </subcellularLocation>
</comment>
<dbReference type="EMBL" id="OC936365">
    <property type="protein sequence ID" value="CAD7660862.1"/>
    <property type="molecule type" value="Genomic_DNA"/>
</dbReference>
<dbReference type="SMART" id="SM00248">
    <property type="entry name" value="ANK"/>
    <property type="match status" value="3"/>
</dbReference>
<protein>
    <submittedName>
        <fullName evidence="8">Uncharacterized protein</fullName>
    </submittedName>
</protein>
<evidence type="ECO:0000256" key="1">
    <source>
        <dbReference type="ARBA" id="ARBA00004175"/>
    </source>
</evidence>
<keyword evidence="4" id="KW-0528">Neurotoxin</keyword>
<dbReference type="InterPro" id="IPR002110">
    <property type="entry name" value="Ankyrin_rpt"/>
</dbReference>
<keyword evidence="2" id="KW-0268">Exocytosis</keyword>
<sequence>MMSNVNHKHEVDAEVHVDAVSGGGDPRNASRLAQIKAYSRSLSHSSMSTRTDVEPYDEDEEEDFETLSNDYKKTVREEKVKLQQHFDRQMSTTEAMNVRLVDAIQESQPPLGSDQPPIMNGENSSGYDLTEIKDENGQTVLHQLAAKHHQRSVFYKMLSEAEYLIPERDAKYRTIRDITVENGIKDNLQVVDQYILDTFVKENKTLVRTLALEGYNNLLTVVDADGHDVIATLKRYNKISMQEFVQDLAQFQKNRDELHTFIRHGYAEGVCNLVDTDSELVIAKSEQGRHALHISVLFANLDIINALIDANPQAVNTPDNLGRTPLHYAMASSLVEEIGRVLIRAGANRALRDVRMRTPSYYFVYKQEIRDIKEEE</sequence>
<evidence type="ECO:0000313" key="8">
    <source>
        <dbReference type="EMBL" id="CAD7660862.1"/>
    </source>
</evidence>
<dbReference type="PANTHER" id="PTHR24172:SF4">
    <property type="entry name" value="ANK_REP_REGION DOMAIN-CONTAINING PROTEIN"/>
    <property type="match status" value="1"/>
</dbReference>
<evidence type="ECO:0000313" key="9">
    <source>
        <dbReference type="Proteomes" id="UP000728032"/>
    </source>
</evidence>
<dbReference type="OrthoDB" id="432281at2759"/>
<reference evidence="8" key="1">
    <citation type="submission" date="2020-11" db="EMBL/GenBank/DDBJ databases">
        <authorList>
            <person name="Tran Van P."/>
        </authorList>
    </citation>
    <scope>NUCLEOTIDE SEQUENCE</scope>
</reference>
<evidence type="ECO:0000256" key="6">
    <source>
        <dbReference type="PROSITE-ProRule" id="PRU00023"/>
    </source>
</evidence>
<dbReference type="GO" id="GO:0006887">
    <property type="term" value="P:exocytosis"/>
    <property type="evidence" value="ECO:0007669"/>
    <property type="project" value="UniProtKB-KW"/>
</dbReference>
<keyword evidence="4" id="KW-0800">Toxin</keyword>
<dbReference type="EMBL" id="CAJPVJ010021540">
    <property type="protein sequence ID" value="CAG2177998.1"/>
    <property type="molecule type" value="Genomic_DNA"/>
</dbReference>
<name>A0A7R9QXG2_9ACAR</name>
<keyword evidence="3" id="KW-1052">Target cell membrane</keyword>
<feature type="repeat" description="ANK" evidence="6">
    <location>
        <begin position="321"/>
        <end position="354"/>
    </location>
</feature>
<evidence type="ECO:0000256" key="5">
    <source>
        <dbReference type="ARBA" id="ARBA00023298"/>
    </source>
</evidence>
<dbReference type="Gene3D" id="1.25.40.20">
    <property type="entry name" value="Ankyrin repeat-containing domain"/>
    <property type="match status" value="2"/>
</dbReference>
<feature type="non-terminal residue" evidence="8">
    <location>
        <position position="376"/>
    </location>
</feature>
<dbReference type="GO" id="GO:0044231">
    <property type="term" value="C:host cell presynaptic membrane"/>
    <property type="evidence" value="ECO:0007669"/>
    <property type="project" value="UniProtKB-KW"/>
</dbReference>
<feature type="compositionally biased region" description="Acidic residues" evidence="7">
    <location>
        <begin position="54"/>
        <end position="63"/>
    </location>
</feature>
<keyword evidence="5" id="KW-1053">Target membrane</keyword>
<feature type="region of interest" description="Disordered" evidence="7">
    <location>
        <begin position="40"/>
        <end position="63"/>
    </location>
</feature>
<evidence type="ECO:0000256" key="4">
    <source>
        <dbReference type="ARBA" id="ARBA00023028"/>
    </source>
</evidence>
<dbReference type="Pfam" id="PF12796">
    <property type="entry name" value="Ank_2"/>
    <property type="match status" value="1"/>
</dbReference>
<gene>
    <name evidence="8" type="ORF">ONB1V03_LOCUS17425</name>
</gene>
<dbReference type="InterPro" id="IPR036770">
    <property type="entry name" value="Ankyrin_rpt-contain_sf"/>
</dbReference>
<proteinExistence type="predicted"/>
<organism evidence="8">
    <name type="scientific">Oppiella nova</name>
    <dbReference type="NCBI Taxonomy" id="334625"/>
    <lineage>
        <taxon>Eukaryota</taxon>
        <taxon>Metazoa</taxon>
        <taxon>Ecdysozoa</taxon>
        <taxon>Arthropoda</taxon>
        <taxon>Chelicerata</taxon>
        <taxon>Arachnida</taxon>
        <taxon>Acari</taxon>
        <taxon>Acariformes</taxon>
        <taxon>Sarcoptiformes</taxon>
        <taxon>Oribatida</taxon>
        <taxon>Brachypylina</taxon>
        <taxon>Oppioidea</taxon>
        <taxon>Oppiidae</taxon>
        <taxon>Oppiella</taxon>
    </lineage>
</organism>
<dbReference type="PROSITE" id="PS50297">
    <property type="entry name" value="ANK_REP_REGION"/>
    <property type="match status" value="1"/>
</dbReference>
<dbReference type="SUPFAM" id="SSF48403">
    <property type="entry name" value="Ankyrin repeat"/>
    <property type="match status" value="1"/>
</dbReference>
<evidence type="ECO:0000256" key="3">
    <source>
        <dbReference type="ARBA" id="ARBA00022537"/>
    </source>
</evidence>
<evidence type="ECO:0000256" key="7">
    <source>
        <dbReference type="SAM" id="MobiDB-lite"/>
    </source>
</evidence>
<dbReference type="Proteomes" id="UP000728032">
    <property type="component" value="Unassembled WGS sequence"/>
</dbReference>
<keyword evidence="6" id="KW-0040">ANK repeat</keyword>
<evidence type="ECO:0000256" key="2">
    <source>
        <dbReference type="ARBA" id="ARBA00022483"/>
    </source>
</evidence>
<dbReference type="AlphaFoldDB" id="A0A7R9QXG2"/>
<keyword evidence="5" id="KW-0472">Membrane</keyword>
<accession>A0A7R9QXG2</accession>
<keyword evidence="9" id="KW-1185">Reference proteome</keyword>